<dbReference type="EMBL" id="JAZHXJ010001924">
    <property type="protein sequence ID" value="KAL1842676.1"/>
    <property type="molecule type" value="Genomic_DNA"/>
</dbReference>
<accession>A0ABR3VLP2</accession>
<dbReference type="Proteomes" id="UP001586593">
    <property type="component" value="Unassembled WGS sequence"/>
</dbReference>
<organism evidence="2 3">
    <name type="scientific">Phialemonium thermophilum</name>
    <dbReference type="NCBI Taxonomy" id="223376"/>
    <lineage>
        <taxon>Eukaryota</taxon>
        <taxon>Fungi</taxon>
        <taxon>Dikarya</taxon>
        <taxon>Ascomycota</taxon>
        <taxon>Pezizomycotina</taxon>
        <taxon>Sordariomycetes</taxon>
        <taxon>Sordariomycetidae</taxon>
        <taxon>Cephalothecales</taxon>
        <taxon>Cephalothecaceae</taxon>
        <taxon>Phialemonium</taxon>
    </lineage>
</organism>
<proteinExistence type="predicted"/>
<feature type="compositionally biased region" description="Basic and acidic residues" evidence="1">
    <location>
        <begin position="170"/>
        <end position="179"/>
    </location>
</feature>
<name>A0ABR3VLP2_9PEZI</name>
<evidence type="ECO:0000256" key="1">
    <source>
        <dbReference type="SAM" id="MobiDB-lite"/>
    </source>
</evidence>
<evidence type="ECO:0000313" key="2">
    <source>
        <dbReference type="EMBL" id="KAL1842676.1"/>
    </source>
</evidence>
<feature type="compositionally biased region" description="Basic residues" evidence="1">
    <location>
        <begin position="136"/>
        <end position="169"/>
    </location>
</feature>
<feature type="region of interest" description="Disordered" evidence="1">
    <location>
        <begin position="126"/>
        <end position="189"/>
    </location>
</feature>
<evidence type="ECO:0000313" key="3">
    <source>
        <dbReference type="Proteomes" id="UP001586593"/>
    </source>
</evidence>
<comment type="caution">
    <text evidence="2">The sequence shown here is derived from an EMBL/GenBank/DDBJ whole genome shotgun (WGS) entry which is preliminary data.</text>
</comment>
<keyword evidence="3" id="KW-1185">Reference proteome</keyword>
<feature type="region of interest" description="Disordered" evidence="1">
    <location>
        <begin position="53"/>
        <end position="77"/>
    </location>
</feature>
<protein>
    <submittedName>
        <fullName evidence="2">Uncharacterized protein</fullName>
    </submittedName>
</protein>
<feature type="compositionally biased region" description="Basic and acidic residues" evidence="1">
    <location>
        <begin position="55"/>
        <end position="64"/>
    </location>
</feature>
<gene>
    <name evidence="2" type="ORF">VTK73DRAFT_3069</name>
</gene>
<sequence length="248" mass="27745">MDQAPETSGVLTQRAEILGMAGREQESCRVIRDLLLSCVNWISRSSNCSYCSRSSPRELDRQSPGKEPCTLRKKKPSAHSLGYERSLLAYSFLIPPRGAPIELTKQIPPIPLQPVPLSFPPPFYTIGRPPLPPGLRPRRQDHRRHRPLRHRRPGRGPHHRAARQPRRPRHDAARADRRGLQRGVAGAGRRGALVRREAGVFEQRQDGGVQLRLATEGCQLMGLLTDWAAISDEPAVASPEVDDSERVK</sequence>
<reference evidence="2 3" key="1">
    <citation type="journal article" date="2024" name="Commun. Biol.">
        <title>Comparative genomic analysis of thermophilic fungi reveals convergent evolutionary adaptations and gene losses.</title>
        <authorList>
            <person name="Steindorff A.S."/>
            <person name="Aguilar-Pontes M.V."/>
            <person name="Robinson A.J."/>
            <person name="Andreopoulos B."/>
            <person name="LaButti K."/>
            <person name="Kuo A."/>
            <person name="Mondo S."/>
            <person name="Riley R."/>
            <person name="Otillar R."/>
            <person name="Haridas S."/>
            <person name="Lipzen A."/>
            <person name="Grimwood J."/>
            <person name="Schmutz J."/>
            <person name="Clum A."/>
            <person name="Reid I.D."/>
            <person name="Moisan M.C."/>
            <person name="Butler G."/>
            <person name="Nguyen T.T.M."/>
            <person name="Dewar K."/>
            <person name="Conant G."/>
            <person name="Drula E."/>
            <person name="Henrissat B."/>
            <person name="Hansel C."/>
            <person name="Singer S."/>
            <person name="Hutchinson M.I."/>
            <person name="de Vries R.P."/>
            <person name="Natvig D.O."/>
            <person name="Powell A.J."/>
            <person name="Tsang A."/>
            <person name="Grigoriev I.V."/>
        </authorList>
    </citation>
    <scope>NUCLEOTIDE SEQUENCE [LARGE SCALE GENOMIC DNA]</scope>
    <source>
        <strain evidence="2 3">ATCC 24622</strain>
    </source>
</reference>
<feature type="compositionally biased region" description="Pro residues" evidence="1">
    <location>
        <begin position="126"/>
        <end position="135"/>
    </location>
</feature>